<organism evidence="2 3">
    <name type="scientific">Neodrepanis coruscans</name>
    <name type="common">wattled asity</name>
    <dbReference type="NCBI Taxonomy" id="254563"/>
    <lineage>
        <taxon>Eukaryota</taxon>
        <taxon>Metazoa</taxon>
        <taxon>Chordata</taxon>
        <taxon>Craniata</taxon>
        <taxon>Vertebrata</taxon>
        <taxon>Euteleostomi</taxon>
        <taxon>Archelosauria</taxon>
        <taxon>Archosauria</taxon>
        <taxon>Dinosauria</taxon>
        <taxon>Saurischia</taxon>
        <taxon>Theropoda</taxon>
        <taxon>Coelurosauria</taxon>
        <taxon>Aves</taxon>
        <taxon>Neognathae</taxon>
        <taxon>Neoaves</taxon>
        <taxon>Telluraves</taxon>
        <taxon>Australaves</taxon>
        <taxon>Passeriformes</taxon>
        <taxon>Philepittidae</taxon>
        <taxon>Neodrepanis</taxon>
    </lineage>
</organism>
<protein>
    <submittedName>
        <fullName evidence="2">BRF2 factor</fullName>
    </submittedName>
</protein>
<sequence>LLQHRVFLLRSAFSQQGEEEEGEQEQQDAAPGQGSPAGGSPGQDCPDQGSPSAPPVVAQEKGTGKQQREGTPRPLLPPCLIHPRKRPRPAAPSTSDSALTGDEPISDSEI</sequence>
<dbReference type="OrthoDB" id="2121711at2759"/>
<feature type="non-terminal residue" evidence="2">
    <location>
        <position position="110"/>
    </location>
</feature>
<comment type="caution">
    <text evidence="2">The sequence shown here is derived from an EMBL/GenBank/DDBJ whole genome shotgun (WGS) entry which is preliminary data.</text>
</comment>
<dbReference type="EMBL" id="VYZS01326766">
    <property type="protein sequence ID" value="NXS13241.1"/>
    <property type="molecule type" value="Genomic_DNA"/>
</dbReference>
<evidence type="ECO:0000313" key="3">
    <source>
        <dbReference type="Proteomes" id="UP000560066"/>
    </source>
</evidence>
<feature type="compositionally biased region" description="Acidic residues" evidence="1">
    <location>
        <begin position="17"/>
        <end position="26"/>
    </location>
</feature>
<feature type="region of interest" description="Disordered" evidence="1">
    <location>
        <begin position="11"/>
        <end position="110"/>
    </location>
</feature>
<evidence type="ECO:0000313" key="2">
    <source>
        <dbReference type="EMBL" id="NXS13241.1"/>
    </source>
</evidence>
<evidence type="ECO:0000256" key="1">
    <source>
        <dbReference type="SAM" id="MobiDB-lite"/>
    </source>
</evidence>
<name>A0A7L2RV31_9PASS</name>
<accession>A0A7L2RV31</accession>
<proteinExistence type="predicted"/>
<dbReference type="AlphaFoldDB" id="A0A7L2RV31"/>
<feature type="non-terminal residue" evidence="2">
    <location>
        <position position="1"/>
    </location>
</feature>
<keyword evidence="3" id="KW-1185">Reference proteome</keyword>
<feature type="compositionally biased region" description="Basic and acidic residues" evidence="1">
    <location>
        <begin position="62"/>
        <end position="71"/>
    </location>
</feature>
<gene>
    <name evidence="2" type="primary">Brf2</name>
    <name evidence="2" type="ORF">NEOCOR_R08827</name>
</gene>
<dbReference type="Proteomes" id="UP000560066">
    <property type="component" value="Unassembled WGS sequence"/>
</dbReference>
<reference evidence="2 3" key="1">
    <citation type="submission" date="2019-09" db="EMBL/GenBank/DDBJ databases">
        <title>Bird 10,000 Genomes (B10K) Project - Family phase.</title>
        <authorList>
            <person name="Zhang G."/>
        </authorList>
    </citation>
    <scope>NUCLEOTIDE SEQUENCE [LARGE SCALE GENOMIC DNA]</scope>
    <source>
        <strain evidence="2">B10K-DU-002-79</strain>
    </source>
</reference>